<organism evidence="1">
    <name type="scientific">viral metagenome</name>
    <dbReference type="NCBI Taxonomy" id="1070528"/>
    <lineage>
        <taxon>unclassified sequences</taxon>
        <taxon>metagenomes</taxon>
        <taxon>organismal metagenomes</taxon>
    </lineage>
</organism>
<name>A0A6M3IHV6_9ZZZZ</name>
<dbReference type="EMBL" id="MT141254">
    <property type="protein sequence ID" value="QJA57116.1"/>
    <property type="molecule type" value="Genomic_DNA"/>
</dbReference>
<sequence length="64" mass="6918">MVKVELVIIDAKGQKHTIPTQQLPDTKNFHKFGIAENSAGVVGSMFLPIAKKNKTAQTAKAAKK</sequence>
<proteinExistence type="predicted"/>
<accession>A0A6M3IHV6</accession>
<dbReference type="AlphaFoldDB" id="A0A6M3IHV6"/>
<reference evidence="1" key="1">
    <citation type="submission" date="2020-03" db="EMBL/GenBank/DDBJ databases">
        <title>The deep terrestrial virosphere.</title>
        <authorList>
            <person name="Holmfeldt K."/>
            <person name="Nilsson E."/>
            <person name="Simone D."/>
            <person name="Lopez-Fernandez M."/>
            <person name="Wu X."/>
            <person name="de Brujin I."/>
            <person name="Lundin D."/>
            <person name="Andersson A."/>
            <person name="Bertilsson S."/>
            <person name="Dopson M."/>
        </authorList>
    </citation>
    <scope>NUCLEOTIDE SEQUENCE</scope>
    <source>
        <strain evidence="1">MM415B01715</strain>
    </source>
</reference>
<gene>
    <name evidence="1" type="ORF">MM415B01715_0028</name>
</gene>
<evidence type="ECO:0000313" key="1">
    <source>
        <dbReference type="EMBL" id="QJA57116.1"/>
    </source>
</evidence>
<protein>
    <submittedName>
        <fullName evidence="1">Uncharacterized protein</fullName>
    </submittedName>
</protein>